<evidence type="ECO:0008006" key="3">
    <source>
        <dbReference type="Google" id="ProtNLM"/>
    </source>
</evidence>
<dbReference type="EMBL" id="QRDV01000004">
    <property type="protein sequence ID" value="RED43847.1"/>
    <property type="molecule type" value="Genomic_DNA"/>
</dbReference>
<dbReference type="OrthoDB" id="979732at2"/>
<accession>A0A3D9H2V4</accession>
<dbReference type="AlphaFoldDB" id="A0A3D9H2V4"/>
<dbReference type="RefSeq" id="WP_115817266.1">
    <property type="nucleotide sequence ID" value="NZ_QRDV01000004.1"/>
</dbReference>
<protein>
    <recommendedName>
        <fullName evidence="3">Tellurite resistance protein TerB</fullName>
    </recommendedName>
</protein>
<name>A0A3D9H2V4_9FLAO</name>
<evidence type="ECO:0000313" key="1">
    <source>
        <dbReference type="EMBL" id="RED43847.1"/>
    </source>
</evidence>
<reference evidence="1 2" key="1">
    <citation type="submission" date="2018-07" db="EMBL/GenBank/DDBJ databases">
        <title>Genomic Encyclopedia of Type Strains, Phase III (KMG-III): the genomes of soil and plant-associated and newly described type strains.</title>
        <authorList>
            <person name="Whitman W."/>
        </authorList>
    </citation>
    <scope>NUCLEOTIDE SEQUENCE [LARGE SCALE GENOMIC DNA]</scope>
    <source>
        <strain evidence="1 2">CECT 7946</strain>
    </source>
</reference>
<comment type="caution">
    <text evidence="1">The sequence shown here is derived from an EMBL/GenBank/DDBJ whole genome shotgun (WGS) entry which is preliminary data.</text>
</comment>
<sequence length="136" mass="15766">MNLEDHTTYRFFQNLGKLFFAFASVDNNVREEEVKAVQQLVRKYWLDEDIINTISKRDAEDAVLKTFDWLCKDNDYNAEACYDSFVSFKKQNESFFTDSINSLILKTVGKIAASFSGQNKSELILLAKLNIELKKD</sequence>
<evidence type="ECO:0000313" key="2">
    <source>
        <dbReference type="Proteomes" id="UP000256980"/>
    </source>
</evidence>
<proteinExistence type="predicted"/>
<organism evidence="1 2">
    <name type="scientific">Winogradskyella eximia</name>
    <dbReference type="NCBI Taxonomy" id="262006"/>
    <lineage>
        <taxon>Bacteria</taxon>
        <taxon>Pseudomonadati</taxon>
        <taxon>Bacteroidota</taxon>
        <taxon>Flavobacteriia</taxon>
        <taxon>Flavobacteriales</taxon>
        <taxon>Flavobacteriaceae</taxon>
        <taxon>Winogradskyella</taxon>
    </lineage>
</organism>
<gene>
    <name evidence="1" type="ORF">DFQ10_10436</name>
</gene>
<keyword evidence="2" id="KW-1185">Reference proteome</keyword>
<dbReference type="Proteomes" id="UP000256980">
    <property type="component" value="Unassembled WGS sequence"/>
</dbReference>